<dbReference type="Proteomes" id="UP000036403">
    <property type="component" value="Unassembled WGS sequence"/>
</dbReference>
<dbReference type="STRING" id="67767.A0A0J7K4F9"/>
<dbReference type="PaxDb" id="67767-A0A0J7K4F9"/>
<dbReference type="InterPro" id="IPR036397">
    <property type="entry name" value="RNaseH_sf"/>
</dbReference>
<organism evidence="3 4">
    <name type="scientific">Lasius niger</name>
    <name type="common">Black garden ant</name>
    <dbReference type="NCBI Taxonomy" id="67767"/>
    <lineage>
        <taxon>Eukaryota</taxon>
        <taxon>Metazoa</taxon>
        <taxon>Ecdysozoa</taxon>
        <taxon>Arthropoda</taxon>
        <taxon>Hexapoda</taxon>
        <taxon>Insecta</taxon>
        <taxon>Pterygota</taxon>
        <taxon>Neoptera</taxon>
        <taxon>Endopterygota</taxon>
        <taxon>Hymenoptera</taxon>
        <taxon>Apocrita</taxon>
        <taxon>Aculeata</taxon>
        <taxon>Formicoidea</taxon>
        <taxon>Formicidae</taxon>
        <taxon>Formicinae</taxon>
        <taxon>Lasius</taxon>
        <taxon>Lasius</taxon>
    </lineage>
</organism>
<dbReference type="InterPro" id="IPR012337">
    <property type="entry name" value="RNaseH-like_sf"/>
</dbReference>
<feature type="coiled-coil region" evidence="1">
    <location>
        <begin position="317"/>
        <end position="344"/>
    </location>
</feature>
<dbReference type="InterPro" id="IPR001584">
    <property type="entry name" value="Integrase_cat-core"/>
</dbReference>
<name>A0A0J7K4F9_LASNI</name>
<protein>
    <recommendedName>
        <fullName evidence="2">Integrase catalytic domain-containing protein</fullName>
    </recommendedName>
</protein>
<evidence type="ECO:0000259" key="2">
    <source>
        <dbReference type="PROSITE" id="PS50994"/>
    </source>
</evidence>
<evidence type="ECO:0000313" key="3">
    <source>
        <dbReference type="EMBL" id="KMQ85212.1"/>
    </source>
</evidence>
<dbReference type="PROSITE" id="PS50994">
    <property type="entry name" value="INTEGRASE"/>
    <property type="match status" value="1"/>
</dbReference>
<dbReference type="Gene3D" id="3.30.420.10">
    <property type="entry name" value="Ribonuclease H-like superfamily/Ribonuclease H"/>
    <property type="match status" value="1"/>
</dbReference>
<proteinExistence type="predicted"/>
<feature type="domain" description="Integrase catalytic" evidence="2">
    <location>
        <begin position="230"/>
        <end position="423"/>
    </location>
</feature>
<reference evidence="3 4" key="1">
    <citation type="submission" date="2015-04" db="EMBL/GenBank/DDBJ databases">
        <title>Lasius niger genome sequencing.</title>
        <authorList>
            <person name="Konorov E.A."/>
            <person name="Nikitin M.A."/>
            <person name="Kirill M.V."/>
            <person name="Chang P."/>
        </authorList>
    </citation>
    <scope>NUCLEOTIDE SEQUENCE [LARGE SCALE GENOMIC DNA]</scope>
    <source>
        <tissue evidence="3">Whole</tissue>
    </source>
</reference>
<dbReference type="Pfam" id="PF18701">
    <property type="entry name" value="DUF5641"/>
    <property type="match status" value="1"/>
</dbReference>
<dbReference type="InterPro" id="IPR040676">
    <property type="entry name" value="DUF5641"/>
</dbReference>
<evidence type="ECO:0000256" key="1">
    <source>
        <dbReference type="SAM" id="Coils"/>
    </source>
</evidence>
<comment type="caution">
    <text evidence="3">The sequence shown here is derived from an EMBL/GenBank/DDBJ whole genome shotgun (WGS) entry which is preliminary data.</text>
</comment>
<dbReference type="SUPFAM" id="SSF53098">
    <property type="entry name" value="Ribonuclease H-like"/>
    <property type="match status" value="1"/>
</dbReference>
<dbReference type="PANTHER" id="PTHR47331">
    <property type="entry name" value="PHD-TYPE DOMAIN-CONTAINING PROTEIN"/>
    <property type="match status" value="1"/>
</dbReference>
<dbReference type="Pfam" id="PF17921">
    <property type="entry name" value="Integrase_H2C2"/>
    <property type="match status" value="1"/>
</dbReference>
<evidence type="ECO:0000313" key="4">
    <source>
        <dbReference type="Proteomes" id="UP000036403"/>
    </source>
</evidence>
<dbReference type="GO" id="GO:0015074">
    <property type="term" value="P:DNA integration"/>
    <property type="evidence" value="ECO:0007669"/>
    <property type="project" value="InterPro"/>
</dbReference>
<keyword evidence="4" id="KW-1185">Reference proteome</keyword>
<dbReference type="OrthoDB" id="7552331at2759"/>
<keyword evidence="1" id="KW-0175">Coiled coil</keyword>
<gene>
    <name evidence="3" type="ORF">RF55_16360</name>
</gene>
<dbReference type="AlphaFoldDB" id="A0A0J7K4F9"/>
<sequence length="499" mass="58704">MWKDNQLWWHGPHWLMTGQWPQYQEIGIDTSEMKSMVMLTKKHSRYDILRRFSEYEKFQRVIAYWLRFKTNSLGAKKSGPLTPDELDQADKNIVKMTQHEAFLFEKQVLEKKHQIPKNSNLTSLNPFLDNEGIIRVGGRLSRADIPEIQKHPTVLPAKHHITTIITKREHQRLHHCGPEQLLYSIRQKYWPLSGRREARKITRNCLRCFRNRPKTPEIIMSDLLSDRVRGVLRPFVITGIDYTGPLQMRESRRRGRIPVSKVWIAVFICFATKAVHLELVTELSTESFLAALRRFIARRGICSKIVSDNGTNFIGAARELTEVYEFLQQEQQTITNQLARQKIEWKFIPPRAPHFGGLWEAAVKITKRHLYTITKGLIWTFEEYYTLLVEIESILNSRPLTPLSSDPNDISVLTPAHFLIGDTLLLPAENNYQGIPDNKLSRWQHLQKLRQHFWKRWHEEYLHELQKHHKWYSKGKNLEIGTLILLKEDNIPPLQWVLG</sequence>
<dbReference type="GO" id="GO:0003676">
    <property type="term" value="F:nucleic acid binding"/>
    <property type="evidence" value="ECO:0007669"/>
    <property type="project" value="InterPro"/>
</dbReference>
<accession>A0A0J7K4F9</accession>
<dbReference type="EMBL" id="LBMM01014343">
    <property type="protein sequence ID" value="KMQ85212.1"/>
    <property type="molecule type" value="Genomic_DNA"/>
</dbReference>
<dbReference type="InterPro" id="IPR041588">
    <property type="entry name" value="Integrase_H2C2"/>
</dbReference>